<dbReference type="PRINTS" id="PR00069">
    <property type="entry name" value="ALDKETRDTASE"/>
</dbReference>
<dbReference type="Gene3D" id="3.20.20.100">
    <property type="entry name" value="NADP-dependent oxidoreductase domain"/>
    <property type="match status" value="1"/>
</dbReference>
<feature type="domain" description="NADP-dependent oxidoreductase" evidence="4">
    <location>
        <begin position="361"/>
        <end position="631"/>
    </location>
</feature>
<evidence type="ECO:0000256" key="1">
    <source>
        <dbReference type="ARBA" id="ARBA00007905"/>
    </source>
</evidence>
<dbReference type="Proteomes" id="UP000782241">
    <property type="component" value="Unassembled WGS sequence"/>
</dbReference>
<dbReference type="Pfam" id="PF01370">
    <property type="entry name" value="Epimerase"/>
    <property type="match status" value="1"/>
</dbReference>
<evidence type="ECO:0000313" key="6">
    <source>
        <dbReference type="EMBL" id="KAG5660842.1"/>
    </source>
</evidence>
<evidence type="ECO:0000256" key="3">
    <source>
        <dbReference type="ARBA" id="ARBA00023002"/>
    </source>
</evidence>
<dbReference type="InterPro" id="IPR036812">
    <property type="entry name" value="NAD(P)_OxRdtase_dom_sf"/>
</dbReference>
<dbReference type="Gene3D" id="3.40.50.720">
    <property type="entry name" value="NAD(P)-binding Rossmann-like Domain"/>
    <property type="match status" value="1"/>
</dbReference>
<evidence type="ECO:0000259" key="5">
    <source>
        <dbReference type="Pfam" id="PF01370"/>
    </source>
</evidence>
<dbReference type="CDD" id="cd19071">
    <property type="entry name" value="AKR_AKR1-5-like"/>
    <property type="match status" value="1"/>
</dbReference>
<reference evidence="6" key="1">
    <citation type="submission" date="2021-04" db="EMBL/GenBank/DDBJ databases">
        <title>Draft genome of Fusarium avenaceum strain F156N33, isolated from an atmospheric sample in Virginia.</title>
        <authorList>
            <person name="Yang S."/>
            <person name="Vinatzer B.A."/>
            <person name="Coleman J."/>
        </authorList>
    </citation>
    <scope>NUCLEOTIDE SEQUENCE</scope>
    <source>
        <strain evidence="6">F156N33</strain>
    </source>
</reference>
<organism evidence="6 7">
    <name type="scientific">Fusarium avenaceum</name>
    <dbReference type="NCBI Taxonomy" id="40199"/>
    <lineage>
        <taxon>Eukaryota</taxon>
        <taxon>Fungi</taxon>
        <taxon>Dikarya</taxon>
        <taxon>Ascomycota</taxon>
        <taxon>Pezizomycotina</taxon>
        <taxon>Sordariomycetes</taxon>
        <taxon>Hypocreomycetidae</taxon>
        <taxon>Hypocreales</taxon>
        <taxon>Nectriaceae</taxon>
        <taxon>Fusarium</taxon>
        <taxon>Fusarium tricinctum species complex</taxon>
    </lineage>
</organism>
<dbReference type="InterPro" id="IPR001509">
    <property type="entry name" value="Epimerase_deHydtase"/>
</dbReference>
<dbReference type="PANTHER" id="PTHR43827:SF3">
    <property type="entry name" value="NADP-DEPENDENT OXIDOREDUCTASE DOMAIN-CONTAINING PROTEIN"/>
    <property type="match status" value="1"/>
</dbReference>
<dbReference type="EMBL" id="JAGPUO010000008">
    <property type="protein sequence ID" value="KAG5660842.1"/>
    <property type="molecule type" value="Genomic_DNA"/>
</dbReference>
<dbReference type="PANTHER" id="PTHR43827">
    <property type="entry name" value="2,5-DIKETO-D-GLUCONIC ACID REDUCTASE"/>
    <property type="match status" value="1"/>
</dbReference>
<name>A0A9P7H154_9HYPO</name>
<dbReference type="InterPro" id="IPR020471">
    <property type="entry name" value="AKR"/>
</dbReference>
<keyword evidence="2" id="KW-0521">NADP</keyword>
<dbReference type="Pfam" id="PF00248">
    <property type="entry name" value="Aldo_ket_red"/>
    <property type="match status" value="1"/>
</dbReference>
<keyword evidence="7" id="KW-1185">Reference proteome</keyword>
<dbReference type="AlphaFoldDB" id="A0A9P7H154"/>
<dbReference type="SUPFAM" id="SSF51430">
    <property type="entry name" value="NAD(P)-linked oxidoreductase"/>
    <property type="match status" value="1"/>
</dbReference>
<comment type="similarity">
    <text evidence="1">Belongs to the aldo/keto reductase family.</text>
</comment>
<dbReference type="FunFam" id="3.20.20.100:FF:000002">
    <property type="entry name" value="2,5-diketo-D-gluconic acid reductase A"/>
    <property type="match status" value="1"/>
</dbReference>
<evidence type="ECO:0000313" key="7">
    <source>
        <dbReference type="Proteomes" id="UP000782241"/>
    </source>
</evidence>
<dbReference type="InterPro" id="IPR018170">
    <property type="entry name" value="Aldo/ket_reductase_CS"/>
</dbReference>
<gene>
    <name evidence="6" type="ORF">KAF25_002485</name>
</gene>
<evidence type="ECO:0000259" key="4">
    <source>
        <dbReference type="Pfam" id="PF00248"/>
    </source>
</evidence>
<dbReference type="InterPro" id="IPR036291">
    <property type="entry name" value="NAD(P)-bd_dom_sf"/>
</dbReference>
<proteinExistence type="inferred from homology"/>
<evidence type="ECO:0008006" key="8">
    <source>
        <dbReference type="Google" id="ProtNLM"/>
    </source>
</evidence>
<dbReference type="GO" id="GO:0016616">
    <property type="term" value="F:oxidoreductase activity, acting on the CH-OH group of donors, NAD or NADP as acceptor"/>
    <property type="evidence" value="ECO:0007669"/>
    <property type="project" value="UniProtKB-ARBA"/>
</dbReference>
<dbReference type="InterPro" id="IPR023210">
    <property type="entry name" value="NADP_OxRdtase_dom"/>
</dbReference>
<dbReference type="PROSITE" id="PS00062">
    <property type="entry name" value="ALDOKETO_REDUCTASE_2"/>
    <property type="match status" value="1"/>
</dbReference>
<keyword evidence="3" id="KW-0560">Oxidoreductase</keyword>
<feature type="domain" description="NAD-dependent epimerase/dehydratase" evidence="5">
    <location>
        <begin position="7"/>
        <end position="214"/>
    </location>
</feature>
<dbReference type="SUPFAM" id="SSF51735">
    <property type="entry name" value="NAD(P)-binding Rossmann-fold domains"/>
    <property type="match status" value="1"/>
</dbReference>
<evidence type="ECO:0000256" key="2">
    <source>
        <dbReference type="ARBA" id="ARBA00022857"/>
    </source>
</evidence>
<accession>A0A9P7H154</accession>
<protein>
    <recommendedName>
        <fullName evidence="8">NADP-dependent oxidoreductase domain-containing protein</fullName>
    </recommendedName>
</protein>
<comment type="caution">
    <text evidence="6">The sequence shown here is derived from an EMBL/GenBank/DDBJ whole genome shotgun (WGS) entry which is preliminary data.</text>
</comment>
<dbReference type="Gene3D" id="3.90.25.10">
    <property type="entry name" value="UDP-galactose 4-epimerase, domain 1"/>
    <property type="match status" value="1"/>
</dbReference>
<sequence>MTVTNNILITGGAGFLGPMLAAKLSQDPSNRIFLTDLHEPPTPKNVADIARCTCIAADMTKSSHIDRLLASAPEWRAIFIFHGIMSVGCEENPALSQLVNINATQSLLTAVSELNNGPRKPRVVYASTQAVYGPPYTTSGTITDDTPATPIGVYGTHKLITECTVNDMNRRGLIDAFSVRLPTVTVRPGAPSRSAAAFLSGLIREPMAGLECIIPLSDRDARQIICSPRIMIDNLITLISVPSDSMPSHIRAIYMPGISVTLGEMYDAFEAVCGANKLKLLREEKDIEAESATALHNTTHTCTMNALRNQVNLSATLNSRGISAGAVRTRKTFQTRCVATALTRFKLNTGASIPAIGFGTFQDPAAQEDAVSRALKAGLRLIDTARVYNVEKEVGRGIKRSGIPREDIFLGTKLWCNNFHPDDVERALDESLTDLDTPYVDLLMMHYPCTFQRGEDRFPRDKNGKMIHGETNYVDTWKAMEKLVKTGKVKALGVSNFSKRELEELINDAQVPAVHQMEVHPYLQQKGFNEWLRSQGIHVVQFSPLGNMNDFYRATGWSKEVAHMMRVIDQPLLKQLGEKYGKSAVQIVLSWGINSGRSVIPKSTIDWQIKENAEASFKMEPEDVKAIEALDIKARFNDPSFDYRWRLYSDLEGIEGTKDGRTH</sequence>